<protein>
    <submittedName>
        <fullName evidence="11">Sodium/hydrogen exchanger family protein</fullName>
    </submittedName>
</protein>
<evidence type="ECO:0000256" key="7">
    <source>
        <dbReference type="ARBA" id="ARBA00023065"/>
    </source>
</evidence>
<sequence length="424" mass="43649">MPRTVVRSGPGANKPVSIHVSLDVVALIAAIVGLGVGAQLLAAKYRVPSVLFLILTGIAIGPEGLRLIPPDAAGDALSTIVGVSVAIIIFEGTFRLEYEAIWKTSTAVGRMITIGAIVAFVGTALTVRLLLGASWDIAFLTGALLVATGPTVIAPILAVVPVREEVATTLEVEGIVNDVTAAVLAVVLFKAMTAQQLAPGGYVWLFTQRLATGVIVGFVVAGGVWYLLTQVEHPSETAPQTARLLALAGAVIAFAAADSVFSEAGIVAAATAGSVLGSFELPYEEGILQFMQDVTLLVLSFVFITLAALLEFDELLALGVAGLAVVAVLMAVIRPLAVFVSTVGVGFTTNERLFVSFVGPRGIIPASVATLFAVRLRTAAPPSDPSGANVLLGTVFLVILVTVVIEAGLARQIASVLGVTESEH</sequence>
<keyword evidence="6 9" id="KW-1133">Transmembrane helix</keyword>
<feature type="transmembrane region" description="Helical" evidence="9">
    <location>
        <begin position="290"/>
        <end position="310"/>
    </location>
</feature>
<comment type="subcellular location">
    <subcellularLocation>
        <location evidence="1">Cell membrane</location>
        <topology evidence="1">Multi-pass membrane protein</topology>
    </subcellularLocation>
</comment>
<feature type="transmembrane region" description="Helical" evidence="9">
    <location>
        <begin position="20"/>
        <end position="43"/>
    </location>
</feature>
<evidence type="ECO:0000313" key="11">
    <source>
        <dbReference type="EMBL" id="SNZ15250.1"/>
    </source>
</evidence>
<feature type="transmembrane region" description="Helical" evidence="9">
    <location>
        <begin position="108"/>
        <end position="131"/>
    </location>
</feature>
<dbReference type="GO" id="GO:0005886">
    <property type="term" value="C:plasma membrane"/>
    <property type="evidence" value="ECO:0007669"/>
    <property type="project" value="UniProtKB-SubCell"/>
</dbReference>
<evidence type="ECO:0000256" key="9">
    <source>
        <dbReference type="SAM" id="Phobius"/>
    </source>
</evidence>
<feature type="transmembrane region" description="Helical" evidence="9">
    <location>
        <begin position="50"/>
        <end position="68"/>
    </location>
</feature>
<organism evidence="11 12">
    <name type="scientific">Natronoarchaeum philippinense</name>
    <dbReference type="NCBI Taxonomy" id="558529"/>
    <lineage>
        <taxon>Archaea</taxon>
        <taxon>Methanobacteriati</taxon>
        <taxon>Methanobacteriota</taxon>
        <taxon>Stenosarchaea group</taxon>
        <taxon>Halobacteria</taxon>
        <taxon>Halobacteriales</taxon>
        <taxon>Natronoarchaeaceae</taxon>
    </lineage>
</organism>
<accession>A0A285P0J5</accession>
<keyword evidence="12" id="KW-1185">Reference proteome</keyword>
<dbReference type="EMBL" id="OBEJ01000003">
    <property type="protein sequence ID" value="SNZ15250.1"/>
    <property type="molecule type" value="Genomic_DNA"/>
</dbReference>
<dbReference type="Gene3D" id="1.20.1530.20">
    <property type="match status" value="1"/>
</dbReference>
<evidence type="ECO:0000256" key="5">
    <source>
        <dbReference type="ARBA" id="ARBA00022692"/>
    </source>
</evidence>
<reference evidence="11 12" key="1">
    <citation type="submission" date="2017-09" db="EMBL/GenBank/DDBJ databases">
        <authorList>
            <person name="Ehlers B."/>
            <person name="Leendertz F.H."/>
        </authorList>
    </citation>
    <scope>NUCLEOTIDE SEQUENCE [LARGE SCALE GENOMIC DNA]</scope>
    <source>
        <strain evidence="11 12">DSM 27208</strain>
    </source>
</reference>
<evidence type="ECO:0000256" key="2">
    <source>
        <dbReference type="ARBA" id="ARBA00022448"/>
    </source>
</evidence>
<evidence type="ECO:0000256" key="6">
    <source>
        <dbReference type="ARBA" id="ARBA00022989"/>
    </source>
</evidence>
<feature type="transmembrane region" description="Helical" evidence="9">
    <location>
        <begin position="353"/>
        <end position="374"/>
    </location>
</feature>
<dbReference type="Proteomes" id="UP000219453">
    <property type="component" value="Unassembled WGS sequence"/>
</dbReference>
<name>A0A285P0J5_NATPI</name>
<feature type="transmembrane region" description="Helical" evidence="9">
    <location>
        <begin position="316"/>
        <end position="341"/>
    </location>
</feature>
<keyword evidence="3" id="KW-0050">Antiport</keyword>
<dbReference type="Pfam" id="PF00999">
    <property type="entry name" value="Na_H_Exchanger"/>
    <property type="match status" value="1"/>
</dbReference>
<evidence type="ECO:0000259" key="10">
    <source>
        <dbReference type="Pfam" id="PF00999"/>
    </source>
</evidence>
<dbReference type="PANTHER" id="PTHR32507:SF0">
    <property type="entry name" value="NA(+)_H(+) ANTIPORTER 2-RELATED"/>
    <property type="match status" value="1"/>
</dbReference>
<keyword evidence="8 9" id="KW-0472">Membrane</keyword>
<keyword evidence="4" id="KW-1003">Cell membrane</keyword>
<dbReference type="GO" id="GO:1902600">
    <property type="term" value="P:proton transmembrane transport"/>
    <property type="evidence" value="ECO:0007669"/>
    <property type="project" value="InterPro"/>
</dbReference>
<proteinExistence type="predicted"/>
<feature type="transmembrane region" description="Helical" evidence="9">
    <location>
        <begin position="74"/>
        <end position="96"/>
    </location>
</feature>
<feature type="transmembrane region" description="Helical" evidence="9">
    <location>
        <begin position="137"/>
        <end position="162"/>
    </location>
</feature>
<feature type="transmembrane region" description="Helical" evidence="9">
    <location>
        <begin position="174"/>
        <end position="198"/>
    </location>
</feature>
<dbReference type="InterPro" id="IPR038770">
    <property type="entry name" value="Na+/solute_symporter_sf"/>
</dbReference>
<dbReference type="AlphaFoldDB" id="A0A285P0J5"/>
<feature type="domain" description="Cation/H+ exchanger transmembrane" evidence="10">
    <location>
        <begin position="29"/>
        <end position="405"/>
    </location>
</feature>
<gene>
    <name evidence="11" type="ORF">SAMN06269185_2434</name>
</gene>
<dbReference type="PANTHER" id="PTHR32507">
    <property type="entry name" value="NA(+)/H(+) ANTIPORTER 1"/>
    <property type="match status" value="1"/>
</dbReference>
<evidence type="ECO:0000256" key="3">
    <source>
        <dbReference type="ARBA" id="ARBA00022449"/>
    </source>
</evidence>
<keyword evidence="2" id="KW-0813">Transport</keyword>
<evidence type="ECO:0000256" key="4">
    <source>
        <dbReference type="ARBA" id="ARBA00022475"/>
    </source>
</evidence>
<feature type="transmembrane region" description="Helical" evidence="9">
    <location>
        <begin position="210"/>
        <end position="229"/>
    </location>
</feature>
<evidence type="ECO:0000256" key="1">
    <source>
        <dbReference type="ARBA" id="ARBA00004651"/>
    </source>
</evidence>
<dbReference type="GO" id="GO:0015297">
    <property type="term" value="F:antiporter activity"/>
    <property type="evidence" value="ECO:0007669"/>
    <property type="project" value="UniProtKB-KW"/>
</dbReference>
<keyword evidence="5 9" id="KW-0812">Transmembrane</keyword>
<keyword evidence="7" id="KW-0406">Ion transport</keyword>
<evidence type="ECO:0000313" key="12">
    <source>
        <dbReference type="Proteomes" id="UP000219453"/>
    </source>
</evidence>
<dbReference type="InterPro" id="IPR006153">
    <property type="entry name" value="Cation/H_exchanger_TM"/>
</dbReference>
<evidence type="ECO:0000256" key="8">
    <source>
        <dbReference type="ARBA" id="ARBA00023136"/>
    </source>
</evidence>
<feature type="transmembrane region" description="Helical" evidence="9">
    <location>
        <begin position="386"/>
        <end position="405"/>
    </location>
</feature>
<feature type="transmembrane region" description="Helical" evidence="9">
    <location>
        <begin position="241"/>
        <end position="258"/>
    </location>
</feature>